<reference evidence="2 3" key="1">
    <citation type="submission" date="2023-07" db="EMBL/GenBank/DDBJ databases">
        <authorList>
            <person name="Kim M.K."/>
        </authorList>
    </citation>
    <scope>NUCLEOTIDE SEQUENCE [LARGE SCALE GENOMIC DNA]</scope>
    <source>
        <strain evidence="2 3">KR1UV-12</strain>
    </source>
</reference>
<dbReference type="EMBL" id="JAUUDS010000001">
    <property type="protein sequence ID" value="MDP1026062.1"/>
    <property type="molecule type" value="Genomic_DNA"/>
</dbReference>
<feature type="region of interest" description="Disordered" evidence="1">
    <location>
        <begin position="128"/>
        <end position="147"/>
    </location>
</feature>
<keyword evidence="3" id="KW-1185">Reference proteome</keyword>
<gene>
    <name evidence="2" type="ORF">Q5H91_02465</name>
</gene>
<sequence>MMTAPKADPATGSNNHKAHGGAKSHHGARDTASDVARRTAAAIETNPLAILVGGAAIGALAGALVPRSAKERELLAPLGQRLGDTARQALAAAREAGKEELGNAGLTPDAARERGRSLLDGVGKALASAGSAAAHSTRASDKGNAGA</sequence>
<evidence type="ECO:0000256" key="1">
    <source>
        <dbReference type="SAM" id="MobiDB-lite"/>
    </source>
</evidence>
<protein>
    <recommendedName>
        <fullName evidence="4">YtxH domain-containing protein</fullName>
    </recommendedName>
</protein>
<dbReference type="Proteomes" id="UP001230685">
    <property type="component" value="Unassembled WGS sequence"/>
</dbReference>
<feature type="region of interest" description="Disordered" evidence="1">
    <location>
        <begin position="1"/>
        <end position="38"/>
    </location>
</feature>
<organism evidence="2 3">
    <name type="scientific">Sphingomonas aurea</name>
    <dbReference type="NCBI Taxonomy" id="3063994"/>
    <lineage>
        <taxon>Bacteria</taxon>
        <taxon>Pseudomonadati</taxon>
        <taxon>Pseudomonadota</taxon>
        <taxon>Alphaproteobacteria</taxon>
        <taxon>Sphingomonadales</taxon>
        <taxon>Sphingomonadaceae</taxon>
        <taxon>Sphingomonas</taxon>
    </lineage>
</organism>
<evidence type="ECO:0000313" key="3">
    <source>
        <dbReference type="Proteomes" id="UP001230685"/>
    </source>
</evidence>
<evidence type="ECO:0000313" key="2">
    <source>
        <dbReference type="EMBL" id="MDP1026062.1"/>
    </source>
</evidence>
<accession>A0ABT9EGT8</accession>
<feature type="compositionally biased region" description="Basic residues" evidence="1">
    <location>
        <begin position="16"/>
        <end position="26"/>
    </location>
</feature>
<evidence type="ECO:0008006" key="4">
    <source>
        <dbReference type="Google" id="ProtNLM"/>
    </source>
</evidence>
<comment type="caution">
    <text evidence="2">The sequence shown here is derived from an EMBL/GenBank/DDBJ whole genome shotgun (WGS) entry which is preliminary data.</text>
</comment>
<feature type="region of interest" description="Disordered" evidence="1">
    <location>
        <begin position="96"/>
        <end position="117"/>
    </location>
</feature>
<proteinExistence type="predicted"/>
<name>A0ABT9EGT8_9SPHN</name>
<feature type="compositionally biased region" description="Basic and acidic residues" evidence="1">
    <location>
        <begin position="27"/>
        <end position="37"/>
    </location>
</feature>
<feature type="compositionally biased region" description="Low complexity" evidence="1">
    <location>
        <begin position="128"/>
        <end position="137"/>
    </location>
</feature>
<dbReference type="RefSeq" id="WP_305171631.1">
    <property type="nucleotide sequence ID" value="NZ_JAUUDS010000001.1"/>
</dbReference>